<evidence type="ECO:0000313" key="2">
    <source>
        <dbReference type="EMBL" id="MEI9402348.1"/>
    </source>
</evidence>
<dbReference type="Proteomes" id="UP001366503">
    <property type="component" value="Unassembled WGS sequence"/>
</dbReference>
<evidence type="ECO:0000313" key="3">
    <source>
        <dbReference type="Proteomes" id="UP001366503"/>
    </source>
</evidence>
<comment type="caution">
    <text evidence="2">The sequence shown here is derived from an EMBL/GenBank/DDBJ whole genome shotgun (WGS) entry which is preliminary data.</text>
</comment>
<dbReference type="SMART" id="SM00530">
    <property type="entry name" value="HTH_XRE"/>
    <property type="match status" value="1"/>
</dbReference>
<dbReference type="RefSeq" id="WP_337092688.1">
    <property type="nucleotide sequence ID" value="NZ_JAPYKO010000004.1"/>
</dbReference>
<sequence>MTKPDVDWFRRKLEEHRLSQSGLGRMLGIDKSSMSLLLAGKRKLTLTAAADMARILGVTATEVMERFGVRVDGIRAGDDVTPQMLPFEGWIDESSHVIPDSSGRRKRMVDVGTNVEPGSSAFQWRTPQSKMDVLDGWIVVSGPRREADDKMIGRGCVVGLKGGDIMLRLVRRGYSPGTHLLFGIMGTPDVTEGEVEWYAPIVMMKPATA</sequence>
<dbReference type="EMBL" id="JAPYKO010000004">
    <property type="protein sequence ID" value="MEI9402348.1"/>
    <property type="molecule type" value="Genomic_DNA"/>
</dbReference>
<dbReference type="Pfam" id="PF01381">
    <property type="entry name" value="HTH_3"/>
    <property type="match status" value="1"/>
</dbReference>
<feature type="domain" description="HTH cro/C1-type" evidence="1">
    <location>
        <begin position="9"/>
        <end position="63"/>
    </location>
</feature>
<organism evidence="2 3">
    <name type="scientific">Mesorhizobium argentiipisi</name>
    <dbReference type="NCBI Taxonomy" id="3015175"/>
    <lineage>
        <taxon>Bacteria</taxon>
        <taxon>Pseudomonadati</taxon>
        <taxon>Pseudomonadota</taxon>
        <taxon>Alphaproteobacteria</taxon>
        <taxon>Hyphomicrobiales</taxon>
        <taxon>Phyllobacteriaceae</taxon>
        <taxon>Mesorhizobium</taxon>
    </lineage>
</organism>
<gene>
    <name evidence="2" type="ORF">O7A05_09245</name>
</gene>
<dbReference type="PROSITE" id="PS50943">
    <property type="entry name" value="HTH_CROC1"/>
    <property type="match status" value="1"/>
</dbReference>
<dbReference type="Gene3D" id="1.10.260.40">
    <property type="entry name" value="lambda repressor-like DNA-binding domains"/>
    <property type="match status" value="1"/>
</dbReference>
<name>A0ABU8KBH3_9HYPH</name>
<reference evidence="2 3" key="1">
    <citation type="submission" date="2022-12" db="EMBL/GenBank/DDBJ databases">
        <authorList>
            <person name="Muema E."/>
        </authorList>
    </citation>
    <scope>NUCLEOTIDE SEQUENCE [LARGE SCALE GENOMIC DNA]</scope>
    <source>
        <strain evidence="3">1330</strain>
    </source>
</reference>
<protein>
    <submittedName>
        <fullName evidence="2">Helix-turn-helix transcriptional regulator</fullName>
    </submittedName>
</protein>
<dbReference type="SUPFAM" id="SSF47413">
    <property type="entry name" value="lambda repressor-like DNA-binding domains"/>
    <property type="match status" value="1"/>
</dbReference>
<dbReference type="InterPro" id="IPR001387">
    <property type="entry name" value="Cro/C1-type_HTH"/>
</dbReference>
<keyword evidence="3" id="KW-1185">Reference proteome</keyword>
<accession>A0ABU8KBH3</accession>
<dbReference type="CDD" id="cd00093">
    <property type="entry name" value="HTH_XRE"/>
    <property type="match status" value="1"/>
</dbReference>
<dbReference type="InterPro" id="IPR010982">
    <property type="entry name" value="Lambda_DNA-bd_dom_sf"/>
</dbReference>
<evidence type="ECO:0000259" key="1">
    <source>
        <dbReference type="PROSITE" id="PS50943"/>
    </source>
</evidence>
<proteinExistence type="predicted"/>